<evidence type="ECO:0000259" key="7">
    <source>
        <dbReference type="PROSITE" id="PS51192"/>
    </source>
</evidence>
<dbReference type="PROSITE" id="PS51192">
    <property type="entry name" value="HELICASE_ATP_BIND_1"/>
    <property type="match status" value="1"/>
</dbReference>
<protein>
    <recommendedName>
        <fullName evidence="2">SWI/SNF-related matrix-associated actin-dependent regulator of chromatin subfamily A-like protein 1</fullName>
    </recommendedName>
    <alternativeName>
        <fullName evidence="6">HepA-related protein</fullName>
    </alternativeName>
    <alternativeName>
        <fullName evidence="5">Sucrose nonfermenting protein 2-like 1</fullName>
    </alternativeName>
</protein>
<dbReference type="PANTHER" id="PTHR45766">
    <property type="entry name" value="DNA ANNEALING HELICASE AND ENDONUCLEASE ZRANB3 FAMILY MEMBER"/>
    <property type="match status" value="1"/>
</dbReference>
<evidence type="ECO:0000256" key="6">
    <source>
        <dbReference type="ARBA" id="ARBA00031896"/>
    </source>
</evidence>
<reference evidence="9" key="1">
    <citation type="journal article" date="2010" name="Science">
        <title>Plasticity of animal genome architecture unmasked by rapid evolution of a pelagic tunicate.</title>
        <authorList>
            <person name="Denoeud F."/>
            <person name="Henriet S."/>
            <person name="Mungpakdee S."/>
            <person name="Aury J.M."/>
            <person name="Da Silva C."/>
            <person name="Brinkmann H."/>
            <person name="Mikhaleva J."/>
            <person name="Olsen L.C."/>
            <person name="Jubin C."/>
            <person name="Canestro C."/>
            <person name="Bouquet J.M."/>
            <person name="Danks G."/>
            <person name="Poulain J."/>
            <person name="Campsteijn C."/>
            <person name="Adamski M."/>
            <person name="Cross I."/>
            <person name="Yadetie F."/>
            <person name="Muffato M."/>
            <person name="Louis A."/>
            <person name="Butcher S."/>
            <person name="Tsagkogeorga G."/>
            <person name="Konrad A."/>
            <person name="Singh S."/>
            <person name="Jensen M.F."/>
            <person name="Cong E.H."/>
            <person name="Eikeseth-Otteraa H."/>
            <person name="Noel B."/>
            <person name="Anthouard V."/>
            <person name="Porcel B.M."/>
            <person name="Kachouri-Lafond R."/>
            <person name="Nishino A."/>
            <person name="Ugolini M."/>
            <person name="Chourrout P."/>
            <person name="Nishida H."/>
            <person name="Aasland R."/>
            <person name="Huzurbazar S."/>
            <person name="Westhof E."/>
            <person name="Delsuc F."/>
            <person name="Lehrach H."/>
            <person name="Reinhardt R."/>
            <person name="Weissenbach J."/>
            <person name="Roy S.W."/>
            <person name="Artiguenave F."/>
            <person name="Postlethwait J.H."/>
            <person name="Manak J.R."/>
            <person name="Thompson E.M."/>
            <person name="Jaillon O."/>
            <person name="Du Pasquier L."/>
            <person name="Boudinot P."/>
            <person name="Liberles D.A."/>
            <person name="Volff J.N."/>
            <person name="Philippe H."/>
            <person name="Lenhard B."/>
            <person name="Roest Crollius H."/>
            <person name="Wincker P."/>
            <person name="Chourrout D."/>
        </authorList>
    </citation>
    <scope>NUCLEOTIDE SEQUENCE [LARGE SCALE GENOMIC DNA]</scope>
</reference>
<gene>
    <name evidence="9" type="ORF">GSOID_T00028854001</name>
</gene>
<comment type="subcellular location">
    <subcellularLocation>
        <location evidence="1">Nucleus</location>
    </subcellularLocation>
</comment>
<sequence>MIPKASCGRFVQFLRENGHYFDFDSNEKVLADKTNIPSKSAASSDGDVDNIVVNVEFLQGENGKFCVRSDKWLDRDAYKLLIDEIFNKVLLPNGERAGKYSDRWRLWVFDLNCYHDFMKVVQNSRIQRLTVNPFPTIVTRYLRQKPADTTAVTPNVPEKLLTALYPFQREGVDQIIRRGGKAILADEMGLGKTIQALALAAHYRKDWPLLIVAPSSVKFNWLIELSNWIGEIVSKDSILVLYTGKDVAKIRNTLKVVITSYEMTTKIVNSGKHMTDTSIFSEENDRKSRFRMVILDESHYIKTATAQRAKSTKLICNGAARVLCLSGTPALAKPIELHSQIEVVSKDLFSNRHSFGQRYCAAYKSKYGWNYSGSDNLQELNLILSKTIMIRRLKSQVLKDLPPKIRKIIYMKVTDSPMIKKCNKIFQNIQKLPAQMTKNDFKEMELEKLSDKFEEADSSPLTIWNKWYCATGDAKIKAVSEYLIEKLENESEKIIVFAHHRAVIDSLEQNISPKIKGNLIKITGSTRSDDRTTY</sequence>
<name>E4YLJ5_OIKDI</name>
<dbReference type="SMART" id="SM00487">
    <property type="entry name" value="DEXDc"/>
    <property type="match status" value="1"/>
</dbReference>
<evidence type="ECO:0000256" key="2">
    <source>
        <dbReference type="ARBA" id="ARBA00020162"/>
    </source>
</evidence>
<dbReference type="Gene3D" id="3.40.50.10810">
    <property type="entry name" value="Tandem AAA-ATPase domain"/>
    <property type="match status" value="1"/>
</dbReference>
<feature type="domain" description="Helicase ATP-binding" evidence="7">
    <location>
        <begin position="173"/>
        <end position="347"/>
    </location>
</feature>
<dbReference type="InterPro" id="IPR038718">
    <property type="entry name" value="SNF2-like_sf"/>
</dbReference>
<dbReference type="InterPro" id="IPR010003">
    <property type="entry name" value="HARP_dom"/>
</dbReference>
<dbReference type="PROSITE" id="PS51467">
    <property type="entry name" value="HARP"/>
    <property type="match status" value="1"/>
</dbReference>
<evidence type="ECO:0000313" key="9">
    <source>
        <dbReference type="EMBL" id="CBY36356.1"/>
    </source>
</evidence>
<keyword evidence="3" id="KW-0378">Hydrolase</keyword>
<dbReference type="GO" id="GO:0006281">
    <property type="term" value="P:DNA repair"/>
    <property type="evidence" value="ECO:0007669"/>
    <property type="project" value="TreeGrafter"/>
</dbReference>
<dbReference type="CDD" id="cd18010">
    <property type="entry name" value="DEXHc_HARP_SMARCAL1"/>
    <property type="match status" value="1"/>
</dbReference>
<dbReference type="GO" id="GO:0005524">
    <property type="term" value="F:ATP binding"/>
    <property type="evidence" value="ECO:0007669"/>
    <property type="project" value="InterPro"/>
</dbReference>
<dbReference type="InterPro" id="IPR027417">
    <property type="entry name" value="P-loop_NTPase"/>
</dbReference>
<dbReference type="Pfam" id="PF00176">
    <property type="entry name" value="SNF2-rel_dom"/>
    <property type="match status" value="1"/>
</dbReference>
<dbReference type="InterPro" id="IPR014001">
    <property type="entry name" value="Helicase_ATP-bd"/>
</dbReference>
<evidence type="ECO:0000256" key="5">
    <source>
        <dbReference type="ARBA" id="ARBA00029621"/>
    </source>
</evidence>
<dbReference type="PANTHER" id="PTHR45766:SF6">
    <property type="entry name" value="SWI_SNF-RELATED MATRIX-ASSOCIATED ACTIN-DEPENDENT REGULATOR OF CHROMATIN SUBFAMILY A-LIKE PROTEIN 1"/>
    <property type="match status" value="1"/>
</dbReference>
<keyword evidence="4" id="KW-0539">Nucleus</keyword>
<proteinExistence type="predicted"/>
<dbReference type="SUPFAM" id="SSF52540">
    <property type="entry name" value="P-loop containing nucleoside triphosphate hydrolases"/>
    <property type="match status" value="2"/>
</dbReference>
<dbReference type="Proteomes" id="UP000011014">
    <property type="component" value="Unassembled WGS sequence"/>
</dbReference>
<dbReference type="AlphaFoldDB" id="E4YLJ5"/>
<dbReference type="GO" id="GO:0016787">
    <property type="term" value="F:hydrolase activity"/>
    <property type="evidence" value="ECO:0007669"/>
    <property type="project" value="UniProtKB-KW"/>
</dbReference>
<accession>E4YLJ5</accession>
<evidence type="ECO:0000256" key="1">
    <source>
        <dbReference type="ARBA" id="ARBA00004123"/>
    </source>
</evidence>
<evidence type="ECO:0000259" key="8">
    <source>
        <dbReference type="PROSITE" id="PS51467"/>
    </source>
</evidence>
<dbReference type="GO" id="GO:0031297">
    <property type="term" value="P:replication fork processing"/>
    <property type="evidence" value="ECO:0007669"/>
    <property type="project" value="TreeGrafter"/>
</dbReference>
<feature type="non-terminal residue" evidence="9">
    <location>
        <position position="534"/>
    </location>
</feature>
<dbReference type="EMBL" id="FN654763">
    <property type="protein sequence ID" value="CBY36356.1"/>
    <property type="molecule type" value="Genomic_DNA"/>
</dbReference>
<organism evidence="9">
    <name type="scientific">Oikopleura dioica</name>
    <name type="common">Tunicate</name>
    <dbReference type="NCBI Taxonomy" id="34765"/>
    <lineage>
        <taxon>Eukaryota</taxon>
        <taxon>Metazoa</taxon>
        <taxon>Chordata</taxon>
        <taxon>Tunicata</taxon>
        <taxon>Appendicularia</taxon>
        <taxon>Copelata</taxon>
        <taxon>Oikopleuridae</taxon>
        <taxon>Oikopleura</taxon>
    </lineage>
</organism>
<feature type="domain" description="HARP" evidence="8">
    <location>
        <begin position="47"/>
        <end position="135"/>
    </location>
</feature>
<dbReference type="InterPro" id="IPR000330">
    <property type="entry name" value="SNF2_N"/>
</dbReference>
<evidence type="ECO:0000256" key="4">
    <source>
        <dbReference type="ARBA" id="ARBA00023242"/>
    </source>
</evidence>
<dbReference type="GO" id="GO:0043596">
    <property type="term" value="C:nuclear replication fork"/>
    <property type="evidence" value="ECO:0007669"/>
    <property type="project" value="TreeGrafter"/>
</dbReference>
<evidence type="ECO:0000256" key="3">
    <source>
        <dbReference type="ARBA" id="ARBA00022801"/>
    </source>
</evidence>